<dbReference type="InterPro" id="IPR021109">
    <property type="entry name" value="Peptidase_aspartic_dom_sf"/>
</dbReference>
<organism evidence="3 4">
    <name type="scientific">Araneus ventricosus</name>
    <name type="common">Orbweaver spider</name>
    <name type="synonym">Epeira ventricosa</name>
    <dbReference type="NCBI Taxonomy" id="182803"/>
    <lineage>
        <taxon>Eukaryota</taxon>
        <taxon>Metazoa</taxon>
        <taxon>Ecdysozoa</taxon>
        <taxon>Arthropoda</taxon>
        <taxon>Chelicerata</taxon>
        <taxon>Arachnida</taxon>
        <taxon>Araneae</taxon>
        <taxon>Araneomorphae</taxon>
        <taxon>Entelegynae</taxon>
        <taxon>Araneoidea</taxon>
        <taxon>Araneidae</taxon>
        <taxon>Araneus</taxon>
    </lineage>
</organism>
<evidence type="ECO:0000256" key="1">
    <source>
        <dbReference type="ARBA" id="ARBA00022801"/>
    </source>
</evidence>
<name>A0A4Y2MEW2_ARAVE</name>
<dbReference type="Gene3D" id="2.40.70.10">
    <property type="entry name" value="Acid Proteases"/>
    <property type="match status" value="1"/>
</dbReference>
<dbReference type="GO" id="GO:0004190">
    <property type="term" value="F:aspartic-type endopeptidase activity"/>
    <property type="evidence" value="ECO:0007669"/>
    <property type="project" value="InterPro"/>
</dbReference>
<evidence type="ECO:0000313" key="3">
    <source>
        <dbReference type="EMBL" id="GBN25668.1"/>
    </source>
</evidence>
<dbReference type="SUPFAM" id="SSF56672">
    <property type="entry name" value="DNA/RNA polymerases"/>
    <property type="match status" value="1"/>
</dbReference>
<dbReference type="AlphaFoldDB" id="A0A4Y2MEW2"/>
<dbReference type="Pfam" id="PF00078">
    <property type="entry name" value="RVT_1"/>
    <property type="match status" value="1"/>
</dbReference>
<dbReference type="InterPro" id="IPR000477">
    <property type="entry name" value="RT_dom"/>
</dbReference>
<accession>A0A4Y2MEW2</accession>
<evidence type="ECO:0000313" key="4">
    <source>
        <dbReference type="Proteomes" id="UP000499080"/>
    </source>
</evidence>
<dbReference type="Gene3D" id="3.10.10.10">
    <property type="entry name" value="HIV Type 1 Reverse Transcriptase, subunit A, domain 1"/>
    <property type="match status" value="1"/>
</dbReference>
<dbReference type="PROSITE" id="PS50175">
    <property type="entry name" value="ASP_PROT_RETROV"/>
    <property type="match status" value="1"/>
</dbReference>
<dbReference type="PANTHER" id="PTHR24559">
    <property type="entry name" value="TRANSPOSON TY3-I GAG-POL POLYPROTEIN"/>
    <property type="match status" value="1"/>
</dbReference>
<dbReference type="InterPro" id="IPR001969">
    <property type="entry name" value="Aspartic_peptidase_AS"/>
</dbReference>
<dbReference type="InterPro" id="IPR055469">
    <property type="entry name" value="DUF7041"/>
</dbReference>
<reference evidence="3 4" key="1">
    <citation type="journal article" date="2019" name="Sci. Rep.">
        <title>Orb-weaving spider Araneus ventricosus genome elucidates the spidroin gene catalogue.</title>
        <authorList>
            <person name="Kono N."/>
            <person name="Nakamura H."/>
            <person name="Ohtoshi R."/>
            <person name="Moran D.A.P."/>
            <person name="Shinohara A."/>
            <person name="Yoshida Y."/>
            <person name="Fujiwara M."/>
            <person name="Mori M."/>
            <person name="Tomita M."/>
            <person name="Arakawa K."/>
        </authorList>
    </citation>
    <scope>NUCLEOTIDE SEQUENCE [LARGE SCALE GENOMIC DNA]</scope>
</reference>
<dbReference type="InterPro" id="IPR053134">
    <property type="entry name" value="RNA-dir_DNA_polymerase"/>
</dbReference>
<dbReference type="FunFam" id="2.40.70.10:FF:000130">
    <property type="entry name" value="Retrovirus-related Pol polyprotein from transposon opus-like Protein"/>
    <property type="match status" value="1"/>
</dbReference>
<comment type="caution">
    <text evidence="3">The sequence shown here is derived from an EMBL/GenBank/DDBJ whole genome shotgun (WGS) entry which is preliminary data.</text>
</comment>
<dbReference type="InterPro" id="IPR001995">
    <property type="entry name" value="Peptidase_A2_cat"/>
</dbReference>
<gene>
    <name evidence="3" type="ORF">AVEN_124941_1</name>
</gene>
<dbReference type="SUPFAM" id="SSF50630">
    <property type="entry name" value="Acid proteases"/>
    <property type="match status" value="1"/>
</dbReference>
<dbReference type="GO" id="GO:0006508">
    <property type="term" value="P:proteolysis"/>
    <property type="evidence" value="ECO:0007669"/>
    <property type="project" value="InterPro"/>
</dbReference>
<dbReference type="InterPro" id="IPR043502">
    <property type="entry name" value="DNA/RNA_pol_sf"/>
</dbReference>
<dbReference type="CDD" id="cd01647">
    <property type="entry name" value="RT_LTR"/>
    <property type="match status" value="1"/>
</dbReference>
<dbReference type="PANTHER" id="PTHR24559:SF444">
    <property type="entry name" value="REVERSE TRANSCRIPTASE DOMAIN-CONTAINING PROTEIN"/>
    <property type="match status" value="1"/>
</dbReference>
<sequence>MSEVGAVQIPVYNRSDPALWFIMCESTFKLAVPKPITESVTKFNYVVSHLPPEVASLVRDILMNPDATDPYTHLKTELINRSGESPQQEIRQLLSGEELGKRKRRRIDATYSLPQTSRRLFIRDRISNISFLVDTGSDVSLIPANTYQKRNSSQQTLFAANSSTINVYGQKTLSLNFNLRSDFLWTFLIADVSIPILGADFLHYFELVPDLRNKCLRDTKTKLQSVGHLKYADLHSVQISISEDTIYHKLLKEFPSITKLPNPNQPVKHTTVHHIVTKGPPVVAKPRRLAPDRLKIAKSEFQNMMHLGHLRPSKSNYASPLHMVPKKGTLDWRPVGDYRALNFQTLKDKYPIPCIADFTAELHGSKIFSRIDLIKAYHQIPIHPEDIHKTVSLSLSLVFSFSFTAVYF</sequence>
<feature type="domain" description="Peptidase A2" evidence="2">
    <location>
        <begin position="129"/>
        <end position="201"/>
    </location>
</feature>
<dbReference type="Proteomes" id="UP000499080">
    <property type="component" value="Unassembled WGS sequence"/>
</dbReference>
<dbReference type="Gene3D" id="3.30.70.270">
    <property type="match status" value="1"/>
</dbReference>
<dbReference type="Pfam" id="PF23055">
    <property type="entry name" value="DUF7041"/>
    <property type="match status" value="1"/>
</dbReference>
<protein>
    <recommendedName>
        <fullName evidence="2">Peptidase A2 domain-containing protein</fullName>
    </recommendedName>
</protein>
<keyword evidence="4" id="KW-1185">Reference proteome</keyword>
<dbReference type="PROSITE" id="PS00141">
    <property type="entry name" value="ASP_PROTEASE"/>
    <property type="match status" value="1"/>
</dbReference>
<keyword evidence="1" id="KW-0378">Hydrolase</keyword>
<dbReference type="EMBL" id="BGPR01122979">
    <property type="protein sequence ID" value="GBN25668.1"/>
    <property type="molecule type" value="Genomic_DNA"/>
</dbReference>
<proteinExistence type="predicted"/>
<evidence type="ECO:0000259" key="2">
    <source>
        <dbReference type="PROSITE" id="PS50175"/>
    </source>
</evidence>
<dbReference type="GO" id="GO:0071897">
    <property type="term" value="P:DNA biosynthetic process"/>
    <property type="evidence" value="ECO:0007669"/>
    <property type="project" value="UniProtKB-ARBA"/>
</dbReference>
<dbReference type="InterPro" id="IPR043128">
    <property type="entry name" value="Rev_trsase/Diguanyl_cyclase"/>
</dbReference>